<comment type="caution">
    <text evidence="1">The sequence shown here is derived from an EMBL/GenBank/DDBJ whole genome shotgun (WGS) entry which is preliminary data.</text>
</comment>
<reference evidence="1" key="1">
    <citation type="journal article" date="2020" name="Ecol. Evol.">
        <title>Genome structure and content of the rice root-knot nematode (Meloidogyne graminicola).</title>
        <authorList>
            <person name="Phan N.T."/>
            <person name="Danchin E.G.J."/>
            <person name="Klopp C."/>
            <person name="Perfus-Barbeoch L."/>
            <person name="Kozlowski D.K."/>
            <person name="Koutsovoulos G.D."/>
            <person name="Lopez-Roques C."/>
            <person name="Bouchez O."/>
            <person name="Zahm M."/>
            <person name="Besnard G."/>
            <person name="Bellafiore S."/>
        </authorList>
    </citation>
    <scope>NUCLEOTIDE SEQUENCE</scope>
    <source>
        <strain evidence="1">VN-18</strain>
    </source>
</reference>
<dbReference type="AlphaFoldDB" id="A0A8S9ZU42"/>
<protein>
    <submittedName>
        <fullName evidence="1">Uncharacterized protein</fullName>
    </submittedName>
</protein>
<organism evidence="1 2">
    <name type="scientific">Meloidogyne graminicola</name>
    <dbReference type="NCBI Taxonomy" id="189291"/>
    <lineage>
        <taxon>Eukaryota</taxon>
        <taxon>Metazoa</taxon>
        <taxon>Ecdysozoa</taxon>
        <taxon>Nematoda</taxon>
        <taxon>Chromadorea</taxon>
        <taxon>Rhabditida</taxon>
        <taxon>Tylenchina</taxon>
        <taxon>Tylenchomorpha</taxon>
        <taxon>Tylenchoidea</taxon>
        <taxon>Meloidogynidae</taxon>
        <taxon>Meloidogyninae</taxon>
        <taxon>Meloidogyne</taxon>
    </lineage>
</organism>
<accession>A0A8S9ZU42</accession>
<dbReference type="EMBL" id="JABEBT010000026">
    <property type="protein sequence ID" value="KAF7636794.1"/>
    <property type="molecule type" value="Genomic_DNA"/>
</dbReference>
<evidence type="ECO:0000313" key="1">
    <source>
        <dbReference type="EMBL" id="KAF7636794.1"/>
    </source>
</evidence>
<gene>
    <name evidence="1" type="ORF">Mgra_00003740</name>
</gene>
<name>A0A8S9ZU42_9BILA</name>
<evidence type="ECO:0000313" key="2">
    <source>
        <dbReference type="Proteomes" id="UP000605970"/>
    </source>
</evidence>
<proteinExistence type="predicted"/>
<dbReference type="Proteomes" id="UP000605970">
    <property type="component" value="Unassembled WGS sequence"/>
</dbReference>
<keyword evidence="2" id="KW-1185">Reference proteome</keyword>
<sequence>MDSMEQILLDVKSGLPYLCYEDMFDVIYNININLNIKEMKCIFNQLKFNYANISYECITKYFKVNNF</sequence>